<keyword evidence="3" id="KW-1185">Reference proteome</keyword>
<reference evidence="2 3" key="1">
    <citation type="submission" date="2020-02" db="EMBL/GenBank/DDBJ databases">
        <authorList>
            <person name="Kim Y.B."/>
            <person name="Roh S.W."/>
        </authorList>
    </citation>
    <scope>NUCLEOTIDE SEQUENCE [LARGE SCALE GENOMIC DNA]</scope>
    <source>
        <strain evidence="2 3">DSM 103574</strain>
    </source>
</reference>
<dbReference type="AlphaFoldDB" id="A0A858BWP5"/>
<sequence length="203" mass="23506">MIEYNKINAVTYGMQFGNKFENRIFKRMAQDCTNFISQCIWAGYGGTDGYSLSRPEDIRALRNRAANKYRQTSTWYGLPFRSLEEFPALSFIRVEEFWDYVVSNEGIGPRAVGYNDGKSWTQMPVDVEQGDVLQFYHDDVQRYAHSVLVVSNTTQNMAESMEGIFVAQHSVDFSYRPLIDAFQSNCQLENCKVRLLKFLPAYF</sequence>
<feature type="domain" description="Putative amidase" evidence="1">
    <location>
        <begin position="3"/>
        <end position="178"/>
    </location>
</feature>
<protein>
    <recommendedName>
        <fullName evidence="1">Putative amidase domain-containing protein</fullName>
    </recommendedName>
</protein>
<name>A0A858BWP5_9FIRM</name>
<gene>
    <name evidence="2" type="ORF">Ami103574_09380</name>
</gene>
<dbReference type="Pfam" id="PF12671">
    <property type="entry name" value="Amidase_6"/>
    <property type="match status" value="1"/>
</dbReference>
<organism evidence="2 3">
    <name type="scientific">Aminipila butyrica</name>
    <dbReference type="NCBI Taxonomy" id="433296"/>
    <lineage>
        <taxon>Bacteria</taxon>
        <taxon>Bacillati</taxon>
        <taxon>Bacillota</taxon>
        <taxon>Clostridia</taxon>
        <taxon>Peptostreptococcales</taxon>
        <taxon>Anaerovoracaceae</taxon>
        <taxon>Aminipila</taxon>
    </lineage>
</organism>
<dbReference type="KEGG" id="abut:Ami103574_09380"/>
<evidence type="ECO:0000259" key="1">
    <source>
        <dbReference type="Pfam" id="PF12671"/>
    </source>
</evidence>
<dbReference type="RefSeq" id="WP_163066771.1">
    <property type="nucleotide sequence ID" value="NZ_CP048649.1"/>
</dbReference>
<dbReference type="InterPro" id="IPR024301">
    <property type="entry name" value="Amidase_6"/>
</dbReference>
<accession>A0A858BWP5</accession>
<proteinExistence type="predicted"/>
<dbReference type="Proteomes" id="UP000466848">
    <property type="component" value="Chromosome"/>
</dbReference>
<dbReference type="EMBL" id="CP048649">
    <property type="protein sequence ID" value="QIB69528.1"/>
    <property type="molecule type" value="Genomic_DNA"/>
</dbReference>
<evidence type="ECO:0000313" key="3">
    <source>
        <dbReference type="Proteomes" id="UP000466848"/>
    </source>
</evidence>
<evidence type="ECO:0000313" key="2">
    <source>
        <dbReference type="EMBL" id="QIB69528.1"/>
    </source>
</evidence>